<feature type="transmembrane region" description="Helical" evidence="1">
    <location>
        <begin position="21"/>
        <end position="41"/>
    </location>
</feature>
<reference evidence="2 3" key="1">
    <citation type="submission" date="2021-01" db="EMBL/GenBank/DDBJ databases">
        <title>Draft genome sequence of Micromonospora sp. strain STR1s_6.</title>
        <authorList>
            <person name="Karlyshev A."/>
            <person name="Jawad R."/>
        </authorList>
    </citation>
    <scope>NUCLEOTIDE SEQUENCE [LARGE SCALE GENOMIC DNA]</scope>
    <source>
        <strain evidence="2 3">STR1S-6</strain>
    </source>
</reference>
<feature type="transmembrane region" description="Helical" evidence="1">
    <location>
        <begin position="78"/>
        <end position="95"/>
    </location>
</feature>
<keyword evidence="1" id="KW-1133">Transmembrane helix</keyword>
<evidence type="ECO:0000313" key="2">
    <source>
        <dbReference type="EMBL" id="MBM0279856.1"/>
    </source>
</evidence>
<sequence length="222" mass="23575">MHGRHTVRALLRDGGCLAGGLVAALLVTSALSGLGFGWVGGLTRSGDSEQWTSPPTAVGLVVDYAGALAGRDLRAVPVVRAVALLLLAIVLLVLWQRAWRDRRASAEPAQARARVALHGAGLALAATVVLSPVFYPWYASWPLALLALTATRTTWFVLPAGAATFLALPDGTNLARFAKAPGAVAMTALLLFLLLRVRQNGLKRSPRRWSRSDAHDRAGTWC</sequence>
<feature type="transmembrane region" description="Helical" evidence="1">
    <location>
        <begin position="115"/>
        <end position="138"/>
    </location>
</feature>
<evidence type="ECO:0000313" key="3">
    <source>
        <dbReference type="Proteomes" id="UP000622245"/>
    </source>
</evidence>
<comment type="caution">
    <text evidence="2">The sequence shown here is derived from an EMBL/GenBank/DDBJ whole genome shotgun (WGS) entry which is preliminary data.</text>
</comment>
<name>A0ABS1YRY6_9ACTN</name>
<evidence type="ECO:0008006" key="4">
    <source>
        <dbReference type="Google" id="ProtNLM"/>
    </source>
</evidence>
<protein>
    <recommendedName>
        <fullName evidence="4">Alpha-1,2-mannosyltransferase</fullName>
    </recommendedName>
</protein>
<proteinExistence type="predicted"/>
<accession>A0ABS1YRY6</accession>
<gene>
    <name evidence="2" type="ORF">JM949_34055</name>
</gene>
<dbReference type="Proteomes" id="UP000622245">
    <property type="component" value="Unassembled WGS sequence"/>
</dbReference>
<keyword evidence="1" id="KW-0812">Transmembrane</keyword>
<dbReference type="EMBL" id="JAEVHL010000373">
    <property type="protein sequence ID" value="MBM0279856.1"/>
    <property type="molecule type" value="Genomic_DNA"/>
</dbReference>
<feature type="transmembrane region" description="Helical" evidence="1">
    <location>
        <begin position="180"/>
        <end position="197"/>
    </location>
</feature>
<organism evidence="2 3">
    <name type="scientific">Micromonospora tarensis</name>
    <dbReference type="NCBI Taxonomy" id="2806100"/>
    <lineage>
        <taxon>Bacteria</taxon>
        <taxon>Bacillati</taxon>
        <taxon>Actinomycetota</taxon>
        <taxon>Actinomycetes</taxon>
        <taxon>Micromonosporales</taxon>
        <taxon>Micromonosporaceae</taxon>
        <taxon>Micromonospora</taxon>
    </lineage>
</organism>
<keyword evidence="3" id="KW-1185">Reference proteome</keyword>
<evidence type="ECO:0000256" key="1">
    <source>
        <dbReference type="SAM" id="Phobius"/>
    </source>
</evidence>
<keyword evidence="1" id="KW-0472">Membrane</keyword>